<keyword evidence="3" id="KW-1185">Reference proteome</keyword>
<dbReference type="RefSeq" id="WP_208098042.1">
    <property type="nucleotide sequence ID" value="NZ_JAGDYM010000011.1"/>
</dbReference>
<keyword evidence="1" id="KW-0812">Transmembrane</keyword>
<dbReference type="AlphaFoldDB" id="A0A939MK77"/>
<feature type="transmembrane region" description="Helical" evidence="1">
    <location>
        <begin position="76"/>
        <end position="96"/>
    </location>
</feature>
<accession>A0A939MK77</accession>
<reference evidence="2" key="1">
    <citation type="submission" date="2021-03" db="EMBL/GenBank/DDBJ databases">
        <title>Leucobacter chromiisoli sp. nov., isolated from chromium-containing soil of chemical plant.</title>
        <authorList>
            <person name="Xu Z."/>
        </authorList>
    </citation>
    <scope>NUCLEOTIDE SEQUENCE</scope>
    <source>
        <strain evidence="2">S27</strain>
    </source>
</reference>
<proteinExistence type="predicted"/>
<sequence length="97" mass="10090">MTDSSAAGIPDRHPWHVGRLICAWAVAAVFGALVTVLVSGEARFQWLALAIGVSTLVTFALQLGTAQRVGFITRTSFSVAGSVVIIAIIDVIGLLIG</sequence>
<keyword evidence="1" id="KW-1133">Transmembrane helix</keyword>
<evidence type="ECO:0000313" key="3">
    <source>
        <dbReference type="Proteomes" id="UP000664382"/>
    </source>
</evidence>
<keyword evidence="1" id="KW-0472">Membrane</keyword>
<organism evidence="2 3">
    <name type="scientific">Leucobacter weissii</name>
    <dbReference type="NCBI Taxonomy" id="1983706"/>
    <lineage>
        <taxon>Bacteria</taxon>
        <taxon>Bacillati</taxon>
        <taxon>Actinomycetota</taxon>
        <taxon>Actinomycetes</taxon>
        <taxon>Micrococcales</taxon>
        <taxon>Microbacteriaceae</taxon>
        <taxon>Leucobacter</taxon>
    </lineage>
</organism>
<name>A0A939MK77_9MICO</name>
<feature type="transmembrane region" description="Helical" evidence="1">
    <location>
        <begin position="44"/>
        <end position="64"/>
    </location>
</feature>
<feature type="transmembrane region" description="Helical" evidence="1">
    <location>
        <begin position="20"/>
        <end position="38"/>
    </location>
</feature>
<protein>
    <submittedName>
        <fullName evidence="2">Uncharacterized protein</fullName>
    </submittedName>
</protein>
<dbReference type="EMBL" id="JAGDYM010000011">
    <property type="protein sequence ID" value="MBO1902273.1"/>
    <property type="molecule type" value="Genomic_DNA"/>
</dbReference>
<dbReference type="Proteomes" id="UP000664382">
    <property type="component" value="Unassembled WGS sequence"/>
</dbReference>
<evidence type="ECO:0000313" key="2">
    <source>
        <dbReference type="EMBL" id="MBO1902273.1"/>
    </source>
</evidence>
<comment type="caution">
    <text evidence="2">The sequence shown here is derived from an EMBL/GenBank/DDBJ whole genome shotgun (WGS) entry which is preliminary data.</text>
</comment>
<evidence type="ECO:0000256" key="1">
    <source>
        <dbReference type="SAM" id="Phobius"/>
    </source>
</evidence>
<gene>
    <name evidence="2" type="ORF">J4H92_09980</name>
</gene>